<comment type="caution">
    <text evidence="2">The sequence shown here is derived from an EMBL/GenBank/DDBJ whole genome shotgun (WGS) entry which is preliminary data.</text>
</comment>
<dbReference type="EMBL" id="JAAGNN010000005">
    <property type="protein sequence ID" value="KAF4088870.1"/>
    <property type="molecule type" value="Genomic_DNA"/>
</dbReference>
<evidence type="ECO:0000313" key="3">
    <source>
        <dbReference type="Proteomes" id="UP000593565"/>
    </source>
</evidence>
<dbReference type="AlphaFoldDB" id="A0A7J6B1J7"/>
<reference evidence="2 3" key="1">
    <citation type="submission" date="2020-02" db="EMBL/GenBank/DDBJ databases">
        <title>A chromosome-scale genome assembly of the black bullhead catfish (Ameiurus melas).</title>
        <authorList>
            <person name="Wen M."/>
            <person name="Zham M."/>
            <person name="Cabau C."/>
            <person name="Klopp C."/>
            <person name="Donnadieu C."/>
            <person name="Roques C."/>
            <person name="Bouchez O."/>
            <person name="Lampietro C."/>
            <person name="Jouanno E."/>
            <person name="Herpin A."/>
            <person name="Louis A."/>
            <person name="Berthelot C."/>
            <person name="Parey E."/>
            <person name="Roest-Crollius H."/>
            <person name="Braasch I."/>
            <person name="Postlethwait J."/>
            <person name="Robinson-Rechavi M."/>
            <person name="Echchiki A."/>
            <person name="Begum T."/>
            <person name="Montfort J."/>
            <person name="Schartl M."/>
            <person name="Bobe J."/>
            <person name="Guiguen Y."/>
        </authorList>
    </citation>
    <scope>NUCLEOTIDE SEQUENCE [LARGE SCALE GENOMIC DNA]</scope>
    <source>
        <strain evidence="2">M_S1</strain>
        <tissue evidence="2">Blood</tissue>
    </source>
</reference>
<proteinExistence type="predicted"/>
<evidence type="ECO:0000313" key="2">
    <source>
        <dbReference type="EMBL" id="KAF4088870.1"/>
    </source>
</evidence>
<dbReference type="Proteomes" id="UP000593565">
    <property type="component" value="Unassembled WGS sequence"/>
</dbReference>
<organism evidence="2 3">
    <name type="scientific">Ameiurus melas</name>
    <name type="common">Black bullhead</name>
    <name type="synonym">Silurus melas</name>
    <dbReference type="NCBI Taxonomy" id="219545"/>
    <lineage>
        <taxon>Eukaryota</taxon>
        <taxon>Metazoa</taxon>
        <taxon>Chordata</taxon>
        <taxon>Craniata</taxon>
        <taxon>Vertebrata</taxon>
        <taxon>Euteleostomi</taxon>
        <taxon>Actinopterygii</taxon>
        <taxon>Neopterygii</taxon>
        <taxon>Teleostei</taxon>
        <taxon>Ostariophysi</taxon>
        <taxon>Siluriformes</taxon>
        <taxon>Ictaluridae</taxon>
        <taxon>Ameiurus</taxon>
    </lineage>
</organism>
<evidence type="ECO:0000256" key="1">
    <source>
        <dbReference type="SAM" id="MobiDB-lite"/>
    </source>
</evidence>
<gene>
    <name evidence="2" type="ORF">AMELA_G00059700</name>
</gene>
<dbReference type="FunFam" id="3.30.70.3490:FF:000003">
    <property type="entry name" value="Oxysterol-binding protein"/>
    <property type="match status" value="1"/>
</dbReference>
<feature type="region of interest" description="Disordered" evidence="1">
    <location>
        <begin position="26"/>
        <end position="51"/>
    </location>
</feature>
<dbReference type="Pfam" id="PF01237">
    <property type="entry name" value="Oxysterol_BP"/>
    <property type="match status" value="1"/>
</dbReference>
<dbReference type="GO" id="GO:0008289">
    <property type="term" value="F:lipid binding"/>
    <property type="evidence" value="ECO:0007669"/>
    <property type="project" value="InterPro"/>
</dbReference>
<sequence>MWATSGSDALIPDFLLPDLASTEKKRVEEKQRVARKNRSKSNDEWKTRWFHQGANPHNGGQDWLYSGGYWSRSYSQLPDIY</sequence>
<dbReference type="InterPro" id="IPR000648">
    <property type="entry name" value="Oxysterol-bd"/>
</dbReference>
<name>A0A7J6B1J7_AMEME</name>
<accession>A0A7J6B1J7</accession>
<protein>
    <submittedName>
        <fullName evidence="2">Uncharacterized protein</fullName>
    </submittedName>
</protein>
<keyword evidence="3" id="KW-1185">Reference proteome</keyword>
<dbReference type="Gene3D" id="3.30.70.3490">
    <property type="match status" value="1"/>
</dbReference>
<dbReference type="InterPro" id="IPR037239">
    <property type="entry name" value="OSBP_sf"/>
</dbReference>
<dbReference type="SUPFAM" id="SSF144000">
    <property type="entry name" value="Oxysterol-binding protein-like"/>
    <property type="match status" value="1"/>
</dbReference>